<dbReference type="AlphaFoldDB" id="A8F0X3"/>
<dbReference type="Proteomes" id="UP000001311">
    <property type="component" value="Chromosome"/>
</dbReference>
<dbReference type="InterPro" id="IPR051405">
    <property type="entry name" value="phD/YefM_antitoxin"/>
</dbReference>
<organism evidence="3 4">
    <name type="scientific">Rickettsia massiliae (strain Mtu5)</name>
    <dbReference type="NCBI Taxonomy" id="416276"/>
    <lineage>
        <taxon>Bacteria</taxon>
        <taxon>Pseudomonadati</taxon>
        <taxon>Pseudomonadota</taxon>
        <taxon>Alphaproteobacteria</taxon>
        <taxon>Rickettsiales</taxon>
        <taxon>Rickettsiaceae</taxon>
        <taxon>Rickettsieae</taxon>
        <taxon>Rickettsia</taxon>
        <taxon>spotted fever group</taxon>
    </lineage>
</organism>
<comment type="function">
    <text evidence="2">Antitoxin component of a type II toxin-antitoxin (TA) system.</text>
</comment>
<name>A8F0X3_RICM5</name>
<dbReference type="InterPro" id="IPR006442">
    <property type="entry name" value="Antitoxin_Phd/YefM"/>
</dbReference>
<accession>A8F0X3</accession>
<comment type="similarity">
    <text evidence="1 2">Belongs to the phD/YefM antitoxin family.</text>
</comment>
<dbReference type="Pfam" id="PF02604">
    <property type="entry name" value="PhdYeFM_antitox"/>
    <property type="match status" value="1"/>
</dbReference>
<dbReference type="NCBIfam" id="TIGR01552">
    <property type="entry name" value="phd_fam"/>
    <property type="match status" value="1"/>
</dbReference>
<dbReference type="PANTHER" id="PTHR33713:SF6">
    <property type="entry name" value="ANTITOXIN YEFM"/>
    <property type="match status" value="1"/>
</dbReference>
<evidence type="ECO:0000256" key="2">
    <source>
        <dbReference type="RuleBase" id="RU362080"/>
    </source>
</evidence>
<dbReference type="Gene3D" id="3.40.1620.10">
    <property type="entry name" value="YefM-like domain"/>
    <property type="match status" value="1"/>
</dbReference>
<dbReference type="HOGENOM" id="CLU_155837_2_0_5"/>
<protein>
    <recommendedName>
        <fullName evidence="2">Antitoxin</fullName>
    </recommendedName>
</protein>
<dbReference type="KEGG" id="rms:RMA_0298"/>
<proteinExistence type="inferred from homology"/>
<sequence length="104" mass="12218">MTLTKRTVYSTLLILSLTNYKEKIMEIYNTSEARSKLYKLIDYVSDVHKPVYIKGKRNNVVIISEEDYRNMEETLYLLSIPNMHKSIIAGRAEPIEKCSDKLNW</sequence>
<dbReference type="EMBL" id="CP000683">
    <property type="protein sequence ID" value="ABV84559.1"/>
    <property type="molecule type" value="Genomic_DNA"/>
</dbReference>
<evidence type="ECO:0000313" key="4">
    <source>
        <dbReference type="Proteomes" id="UP000001311"/>
    </source>
</evidence>
<dbReference type="PANTHER" id="PTHR33713">
    <property type="entry name" value="ANTITOXIN YAFN-RELATED"/>
    <property type="match status" value="1"/>
</dbReference>
<keyword evidence="4" id="KW-1185">Reference proteome</keyword>
<dbReference type="InterPro" id="IPR036165">
    <property type="entry name" value="YefM-like_sf"/>
</dbReference>
<reference evidence="3 4" key="1">
    <citation type="journal article" date="2007" name="Genome Res.">
        <title>Lateral gene transfer between obligate intracellular bacteria: evidence from the Rickettsia massiliae genome.</title>
        <authorList>
            <person name="Blanc G."/>
            <person name="Ogata H."/>
            <person name="Robert C."/>
            <person name="Audic S."/>
            <person name="Claverie J.-M."/>
            <person name="Raoult D."/>
        </authorList>
    </citation>
    <scope>NUCLEOTIDE SEQUENCE [LARGE SCALE GENOMIC DNA]</scope>
    <source>
        <strain evidence="4">Mtu5</strain>
    </source>
</reference>
<evidence type="ECO:0000313" key="3">
    <source>
        <dbReference type="EMBL" id="ABV84559.1"/>
    </source>
</evidence>
<dbReference type="SUPFAM" id="SSF143120">
    <property type="entry name" value="YefM-like"/>
    <property type="match status" value="1"/>
</dbReference>
<gene>
    <name evidence="3" type="ordered locus">RMA_0298</name>
</gene>
<evidence type="ECO:0000256" key="1">
    <source>
        <dbReference type="ARBA" id="ARBA00009981"/>
    </source>
</evidence>